<keyword evidence="1" id="KW-0472">Membrane</keyword>
<keyword evidence="1" id="KW-1133">Transmembrane helix</keyword>
<evidence type="ECO:0000313" key="3">
    <source>
        <dbReference type="Proteomes" id="UP000198926"/>
    </source>
</evidence>
<organism evidence="2 3">
    <name type="scientific">Yoonia litorea</name>
    <dbReference type="NCBI Taxonomy" id="1123755"/>
    <lineage>
        <taxon>Bacteria</taxon>
        <taxon>Pseudomonadati</taxon>
        <taxon>Pseudomonadota</taxon>
        <taxon>Alphaproteobacteria</taxon>
        <taxon>Rhodobacterales</taxon>
        <taxon>Paracoccaceae</taxon>
        <taxon>Yoonia</taxon>
    </lineage>
</organism>
<dbReference type="RefSeq" id="WP_090204108.1">
    <property type="nucleotide sequence ID" value="NZ_FOZM01000001.1"/>
</dbReference>
<feature type="transmembrane region" description="Helical" evidence="1">
    <location>
        <begin position="150"/>
        <end position="173"/>
    </location>
</feature>
<feature type="transmembrane region" description="Helical" evidence="1">
    <location>
        <begin position="26"/>
        <end position="47"/>
    </location>
</feature>
<gene>
    <name evidence="2" type="ORF">SAMN05444714_0749</name>
</gene>
<dbReference type="AlphaFoldDB" id="A0A1I6LNP0"/>
<sequence length="425" mass="47250">MNTRLQWEMGKRAFLWKLLTDVRASYWFVPTVLVWLGLGLAFGVSWIDRNPDVLPFELPPGWTDTQAEGARATLSVVAQAIIGIAGTTFSMTLVAVSFASGKFGPRLIGNFMRDRGNQWSLGILIATFVYALVILRTVQESGSGDISQYVPQHAVLVAMLLSLICVFTLIYFIHHVPETINVSRIAASISIRLDDEIRRLVDERAGNENEELPSPPDRDPDLTIEATNSGYLQTVNFERLSKIAGKHDGFIRIVSPVGSFLTERSCVFEVWHDGEIDDDDLDAISGCYVAGMSRTESQNPVFLAEQLVEMIGRALSPGINDPYTAVDCLNRLAAALTLASTYNGGLQPAKKDRLSFPYMTFEKLFAASFPNCWQYIKDDKMTASHAEMLLTNLHDVARDQDRATIEKELKVLRSTAILARPEPEE</sequence>
<dbReference type="STRING" id="1123755.SAMN05444714_0749"/>
<proteinExistence type="predicted"/>
<name>A0A1I6LNP0_9RHOB</name>
<dbReference type="OrthoDB" id="2955631at2"/>
<feature type="transmembrane region" description="Helical" evidence="1">
    <location>
        <begin position="76"/>
        <end position="98"/>
    </location>
</feature>
<reference evidence="2 3" key="1">
    <citation type="submission" date="2016-10" db="EMBL/GenBank/DDBJ databases">
        <authorList>
            <person name="de Groot N.N."/>
        </authorList>
    </citation>
    <scope>NUCLEOTIDE SEQUENCE [LARGE SCALE GENOMIC DNA]</scope>
    <source>
        <strain evidence="2 3">DSM 29433</strain>
    </source>
</reference>
<dbReference type="Pfam" id="PF10011">
    <property type="entry name" value="DUF2254"/>
    <property type="match status" value="1"/>
</dbReference>
<dbReference type="EMBL" id="FOZM01000001">
    <property type="protein sequence ID" value="SFS05114.1"/>
    <property type="molecule type" value="Genomic_DNA"/>
</dbReference>
<feature type="transmembrane region" description="Helical" evidence="1">
    <location>
        <begin position="119"/>
        <end position="138"/>
    </location>
</feature>
<evidence type="ECO:0000313" key="2">
    <source>
        <dbReference type="EMBL" id="SFS05114.1"/>
    </source>
</evidence>
<keyword evidence="3" id="KW-1185">Reference proteome</keyword>
<dbReference type="Proteomes" id="UP000198926">
    <property type="component" value="Unassembled WGS sequence"/>
</dbReference>
<protein>
    <submittedName>
        <fullName evidence="2">Uncharacterized membrane protein</fullName>
    </submittedName>
</protein>
<keyword evidence="1" id="KW-0812">Transmembrane</keyword>
<accession>A0A1I6LNP0</accession>
<dbReference type="InterPro" id="IPR018723">
    <property type="entry name" value="DUF2254_membrane"/>
</dbReference>
<evidence type="ECO:0000256" key="1">
    <source>
        <dbReference type="SAM" id="Phobius"/>
    </source>
</evidence>